<evidence type="ECO:0000256" key="5">
    <source>
        <dbReference type="ARBA" id="ARBA00013213"/>
    </source>
</evidence>
<dbReference type="AlphaFoldDB" id="A0A943EH09"/>
<dbReference type="PIRSF" id="PIRSF000098">
    <property type="entry name" value="Homoser_dehydrog"/>
    <property type="match status" value="1"/>
</dbReference>
<evidence type="ECO:0000259" key="18">
    <source>
        <dbReference type="PROSITE" id="PS51671"/>
    </source>
</evidence>
<evidence type="ECO:0000256" key="10">
    <source>
        <dbReference type="ARBA" id="ARBA00023002"/>
    </source>
</evidence>
<dbReference type="InterPro" id="IPR002912">
    <property type="entry name" value="ACT_dom"/>
</dbReference>
<keyword evidence="7 16" id="KW-0028">Amino-acid biosynthesis</keyword>
<comment type="pathway">
    <text evidence="2 16">Amino-acid biosynthesis; L-threonine biosynthesis; L-threonine from L-aspartate: step 3/5.</text>
</comment>
<comment type="similarity">
    <text evidence="4 17">Belongs to the homoserine dehydrogenase family.</text>
</comment>
<dbReference type="PROSITE" id="PS01042">
    <property type="entry name" value="HOMOSER_DHGENASE"/>
    <property type="match status" value="1"/>
</dbReference>
<dbReference type="Pfam" id="PF00742">
    <property type="entry name" value="Homoserine_dh"/>
    <property type="match status" value="1"/>
</dbReference>
<dbReference type="Gene3D" id="3.40.50.720">
    <property type="entry name" value="NAD(P)-binding Rossmann-like Domain"/>
    <property type="match status" value="1"/>
</dbReference>
<evidence type="ECO:0000256" key="1">
    <source>
        <dbReference type="ARBA" id="ARBA00001920"/>
    </source>
</evidence>
<feature type="binding site" evidence="15">
    <location>
        <position position="105"/>
    </location>
    <ligand>
        <name>NADPH</name>
        <dbReference type="ChEBI" id="CHEBI:57783"/>
    </ligand>
</feature>
<keyword evidence="8 16" id="KW-0791">Threonine biosynthesis</keyword>
<feature type="binding site" evidence="15">
    <location>
        <begin position="10"/>
        <end position="17"/>
    </location>
    <ligand>
        <name>NADP(+)</name>
        <dbReference type="ChEBI" id="CHEBI:58349"/>
    </ligand>
</feature>
<comment type="catalytic activity">
    <reaction evidence="13">
        <text>L-homoserine + NADP(+) = L-aspartate 4-semialdehyde + NADPH + H(+)</text>
        <dbReference type="Rhea" id="RHEA:15761"/>
        <dbReference type="ChEBI" id="CHEBI:15378"/>
        <dbReference type="ChEBI" id="CHEBI:57476"/>
        <dbReference type="ChEBI" id="CHEBI:57783"/>
        <dbReference type="ChEBI" id="CHEBI:58349"/>
        <dbReference type="ChEBI" id="CHEBI:537519"/>
        <dbReference type="EC" id="1.1.1.3"/>
    </reaction>
    <physiologicalReaction direction="right-to-left" evidence="13">
        <dbReference type="Rhea" id="RHEA:15763"/>
    </physiologicalReaction>
</comment>
<sequence length="433" mass="47254">MKKEINIGLLGTGTVGGGVILVLKDHEALITERVGTPIRIKKVLARHPEKVRALDPSLPVVTDIEDIIGDPDIDIVVELIGREHPALEYMKKALMAGKNVVTANKDVVAVHGKELFELAAAHHVDFLFEASVAGGIPIIRPLKESLASNRISLIMGIINGTTNYMLTKMTEEHMDFAEVLKQAQEKGYAESDPTADIGGFDAARKIAILSSIAFNTRVHLDEVEIEGIEKISLRDIVYAEELGYTIKLLGIAKQLKNGKISVGVHPTMLRKNHPLASVDDVFNAVYIEGKPIGEAMFYGRGAGRFPTSSAVCGDIIECARNIHEGCNGRVGCTCYEEKTLAPKEEVFSQFYVRLLVDEAPGVLAQIASVFGKHAVSLFNVLQTRKLGDLAEIVVITHPVSVYDLEEATKELAVTKVVNRISNVLRVEDDQSLY</sequence>
<evidence type="ECO:0000256" key="3">
    <source>
        <dbReference type="ARBA" id="ARBA00005062"/>
    </source>
</evidence>
<dbReference type="InterPro" id="IPR036291">
    <property type="entry name" value="NAD(P)-bd_dom_sf"/>
</dbReference>
<proteinExistence type="inferred from homology"/>
<protein>
    <recommendedName>
        <fullName evidence="6 16">Homoserine dehydrogenase</fullName>
        <ecNumber evidence="5 16">1.1.1.3</ecNumber>
    </recommendedName>
</protein>
<gene>
    <name evidence="19" type="ORF">KHX13_05065</name>
</gene>
<dbReference type="InterPro" id="IPR005106">
    <property type="entry name" value="Asp/hSer_DH_NAD-bd"/>
</dbReference>
<evidence type="ECO:0000256" key="6">
    <source>
        <dbReference type="ARBA" id="ARBA00013376"/>
    </source>
</evidence>
<dbReference type="GO" id="GO:0009088">
    <property type="term" value="P:threonine biosynthetic process"/>
    <property type="evidence" value="ECO:0007669"/>
    <property type="project" value="UniProtKB-KW"/>
</dbReference>
<evidence type="ECO:0000256" key="12">
    <source>
        <dbReference type="ARBA" id="ARBA00023167"/>
    </source>
</evidence>
<dbReference type="NCBIfam" id="NF004976">
    <property type="entry name" value="PRK06349.1"/>
    <property type="match status" value="1"/>
</dbReference>
<keyword evidence="11" id="KW-0915">Sodium</keyword>
<dbReference type="Gene3D" id="3.30.360.10">
    <property type="entry name" value="Dihydrodipicolinate Reductase, domain 2"/>
    <property type="match status" value="1"/>
</dbReference>
<evidence type="ECO:0000256" key="13">
    <source>
        <dbReference type="ARBA" id="ARBA00048841"/>
    </source>
</evidence>
<evidence type="ECO:0000256" key="16">
    <source>
        <dbReference type="RuleBase" id="RU000579"/>
    </source>
</evidence>
<dbReference type="EC" id="1.1.1.3" evidence="5 16"/>
<dbReference type="GO" id="GO:0050661">
    <property type="term" value="F:NADP binding"/>
    <property type="evidence" value="ECO:0007669"/>
    <property type="project" value="InterPro"/>
</dbReference>
<evidence type="ECO:0000256" key="17">
    <source>
        <dbReference type="RuleBase" id="RU004171"/>
    </source>
</evidence>
<dbReference type="SUPFAM" id="SSF55347">
    <property type="entry name" value="Glyceraldehyde-3-phosphate dehydrogenase-like, C-terminal domain"/>
    <property type="match status" value="1"/>
</dbReference>
<organism evidence="19 20">
    <name type="scientific">Acidaminococcus intestini</name>
    <dbReference type="NCBI Taxonomy" id="187327"/>
    <lineage>
        <taxon>Bacteria</taxon>
        <taxon>Bacillati</taxon>
        <taxon>Bacillota</taxon>
        <taxon>Negativicutes</taxon>
        <taxon>Acidaminococcales</taxon>
        <taxon>Acidaminococcaceae</taxon>
        <taxon>Acidaminococcus</taxon>
    </lineage>
</organism>
<dbReference type="Gene3D" id="3.30.70.260">
    <property type="match status" value="1"/>
</dbReference>
<dbReference type="GO" id="GO:0004412">
    <property type="term" value="F:homoserine dehydrogenase activity"/>
    <property type="evidence" value="ECO:0007669"/>
    <property type="project" value="UniProtKB-EC"/>
</dbReference>
<evidence type="ECO:0000256" key="11">
    <source>
        <dbReference type="ARBA" id="ARBA00023053"/>
    </source>
</evidence>
<evidence type="ECO:0000256" key="15">
    <source>
        <dbReference type="PIRSR" id="PIRSR000098-2"/>
    </source>
</evidence>
<comment type="pathway">
    <text evidence="3 16">Amino-acid biosynthesis; L-methionine biosynthesis via de novo pathway; L-homoserine from L-aspartate: step 3/3.</text>
</comment>
<feature type="binding site" evidence="15">
    <location>
        <position position="190"/>
    </location>
    <ligand>
        <name>L-homoserine</name>
        <dbReference type="ChEBI" id="CHEBI:57476"/>
    </ligand>
</feature>
<keyword evidence="12 16" id="KW-0486">Methionine biosynthesis</keyword>
<dbReference type="InterPro" id="IPR019811">
    <property type="entry name" value="HDH_CS"/>
</dbReference>
<dbReference type="GO" id="GO:0009086">
    <property type="term" value="P:methionine biosynthetic process"/>
    <property type="evidence" value="ECO:0007669"/>
    <property type="project" value="UniProtKB-KW"/>
</dbReference>
<name>A0A943EH09_9FIRM</name>
<dbReference type="InterPro" id="IPR016204">
    <property type="entry name" value="HDH"/>
</dbReference>
<reference evidence="19" key="1">
    <citation type="submission" date="2021-02" db="EMBL/GenBank/DDBJ databases">
        <title>Infant gut strain persistence is associated with maternal origin, phylogeny, and functional potential including surface adhesion and iron acquisition.</title>
        <authorList>
            <person name="Lou Y.C."/>
        </authorList>
    </citation>
    <scope>NUCLEOTIDE SEQUENCE</scope>
    <source>
        <strain evidence="19">L3_106_000M1_dasL3_106_000M1_concoct_15</strain>
    </source>
</reference>
<keyword evidence="10 16" id="KW-0560">Oxidoreductase</keyword>
<feature type="active site" description="Proton donor" evidence="14">
    <location>
        <position position="205"/>
    </location>
</feature>
<dbReference type="Pfam" id="PF01842">
    <property type="entry name" value="ACT"/>
    <property type="match status" value="1"/>
</dbReference>
<evidence type="ECO:0000256" key="4">
    <source>
        <dbReference type="ARBA" id="ARBA00006753"/>
    </source>
</evidence>
<evidence type="ECO:0000256" key="2">
    <source>
        <dbReference type="ARBA" id="ARBA00005056"/>
    </source>
</evidence>
<evidence type="ECO:0000313" key="20">
    <source>
        <dbReference type="Proteomes" id="UP000754226"/>
    </source>
</evidence>
<dbReference type="PROSITE" id="PS51671">
    <property type="entry name" value="ACT"/>
    <property type="match status" value="1"/>
</dbReference>
<feature type="domain" description="ACT" evidence="18">
    <location>
        <begin position="351"/>
        <end position="422"/>
    </location>
</feature>
<dbReference type="EMBL" id="JAGZCZ010000005">
    <property type="protein sequence ID" value="MBS5519688.1"/>
    <property type="molecule type" value="Genomic_DNA"/>
</dbReference>
<evidence type="ECO:0000256" key="14">
    <source>
        <dbReference type="PIRSR" id="PIRSR000098-1"/>
    </source>
</evidence>
<evidence type="ECO:0000256" key="8">
    <source>
        <dbReference type="ARBA" id="ARBA00022697"/>
    </source>
</evidence>
<evidence type="ECO:0000313" key="19">
    <source>
        <dbReference type="EMBL" id="MBS5519688.1"/>
    </source>
</evidence>
<dbReference type="Proteomes" id="UP000754226">
    <property type="component" value="Unassembled WGS sequence"/>
</dbReference>
<dbReference type="FunFam" id="3.30.360.10:FF:000005">
    <property type="entry name" value="Homoserine dehydrogenase"/>
    <property type="match status" value="1"/>
</dbReference>
<dbReference type="Pfam" id="PF03447">
    <property type="entry name" value="NAD_binding_3"/>
    <property type="match status" value="1"/>
</dbReference>
<comment type="caution">
    <text evidence="19">The sequence shown here is derived from an EMBL/GenBank/DDBJ whole genome shotgun (WGS) entry which is preliminary data.</text>
</comment>
<dbReference type="SUPFAM" id="SSF51735">
    <property type="entry name" value="NAD(P)-binding Rossmann-fold domains"/>
    <property type="match status" value="1"/>
</dbReference>
<dbReference type="InterPro" id="IPR045865">
    <property type="entry name" value="ACT-like_dom_sf"/>
</dbReference>
<accession>A0A943EH09</accession>
<keyword evidence="9 15" id="KW-0521">NADP</keyword>
<dbReference type="PANTHER" id="PTHR43331">
    <property type="entry name" value="HOMOSERINE DEHYDROGENASE"/>
    <property type="match status" value="1"/>
</dbReference>
<comment type="cofactor">
    <cofactor evidence="1">
        <name>a metal cation</name>
        <dbReference type="ChEBI" id="CHEBI:25213"/>
    </cofactor>
</comment>
<evidence type="ECO:0000256" key="9">
    <source>
        <dbReference type="ARBA" id="ARBA00022857"/>
    </source>
</evidence>
<dbReference type="SUPFAM" id="SSF55021">
    <property type="entry name" value="ACT-like"/>
    <property type="match status" value="1"/>
</dbReference>
<dbReference type="CDD" id="cd04881">
    <property type="entry name" value="ACT_HSDH-Hom"/>
    <property type="match status" value="1"/>
</dbReference>
<dbReference type="PANTHER" id="PTHR43331:SF1">
    <property type="entry name" value="HOMOSERINE DEHYDROGENASE"/>
    <property type="match status" value="1"/>
</dbReference>
<dbReference type="InterPro" id="IPR001342">
    <property type="entry name" value="HDH_cat"/>
</dbReference>
<evidence type="ECO:0000256" key="7">
    <source>
        <dbReference type="ARBA" id="ARBA00022605"/>
    </source>
</evidence>